<dbReference type="RefSeq" id="WP_264490596.1">
    <property type="nucleotide sequence ID" value="NZ_JAPDDT010000027.1"/>
</dbReference>
<dbReference type="Pfam" id="PF01797">
    <property type="entry name" value="Y1_Tnp"/>
    <property type="match status" value="1"/>
</dbReference>
<evidence type="ECO:0000313" key="3">
    <source>
        <dbReference type="Proteomes" id="UP001320876"/>
    </source>
</evidence>
<dbReference type="Proteomes" id="UP001320876">
    <property type="component" value="Unassembled WGS sequence"/>
</dbReference>
<dbReference type="SUPFAM" id="SSF143422">
    <property type="entry name" value="Transposase IS200-like"/>
    <property type="match status" value="1"/>
</dbReference>
<dbReference type="PANTHER" id="PTHR34322">
    <property type="entry name" value="TRANSPOSASE, Y1_TNP DOMAIN-CONTAINING"/>
    <property type="match status" value="1"/>
</dbReference>
<evidence type="ECO:0000259" key="1">
    <source>
        <dbReference type="SMART" id="SM01321"/>
    </source>
</evidence>
<gene>
    <name evidence="2" type="ORF">OKA05_28310</name>
</gene>
<dbReference type="PANTHER" id="PTHR34322:SF2">
    <property type="entry name" value="TRANSPOSASE IS200-LIKE DOMAIN-CONTAINING PROTEIN"/>
    <property type="match status" value="1"/>
</dbReference>
<proteinExistence type="predicted"/>
<dbReference type="EMBL" id="JAPDDT010000027">
    <property type="protein sequence ID" value="MCW1926488.1"/>
    <property type="molecule type" value="Genomic_DNA"/>
</dbReference>
<comment type="caution">
    <text evidence="2">The sequence shown here is derived from an EMBL/GenBank/DDBJ whole genome shotgun (WGS) entry which is preliminary data.</text>
</comment>
<name>A0ABT3GSI2_9BACT</name>
<protein>
    <submittedName>
        <fullName evidence="2">Transposase</fullName>
    </submittedName>
</protein>
<evidence type="ECO:0000313" key="2">
    <source>
        <dbReference type="EMBL" id="MCW1926488.1"/>
    </source>
</evidence>
<accession>A0ABT3GSI2</accession>
<dbReference type="InterPro" id="IPR036515">
    <property type="entry name" value="Transposase_17_sf"/>
</dbReference>
<dbReference type="Gene3D" id="3.30.70.1290">
    <property type="entry name" value="Transposase IS200-like"/>
    <property type="match status" value="1"/>
</dbReference>
<dbReference type="SMART" id="SM01321">
    <property type="entry name" value="Y1_Tnp"/>
    <property type="match status" value="1"/>
</dbReference>
<sequence length="344" mass="38129">MARPLRFQYPGAVYHLMARGDGGKSIFESDEDRAVFIARLGEACASHGWRVHAWVLMSNHFHLLLETPQPNLVTGMKWLLGTFSQGWNRARKRRGHVFQGRYKSVPVNSSDADPYYLRIVADYIHLNPARASLAGGKKGELAAYRWSSLAAYATGKAPAWLEMERVLKAFELARDGRGRRAYAAWLEARAANPGGAIDAAATAALKRGWYLGEETFRDRLLSLVEKVKVGSSGQRKRRRGESGDALMARDHGERDAERLVQEGTRLLGLPGEPGELAGLKKGDERKALLAALVRKRTGVGTDWIAHRLAMGHPGSVSRLIGVVRNDPALTKRRDKIERMLQCGD</sequence>
<keyword evidence="3" id="KW-1185">Reference proteome</keyword>
<organism evidence="2 3">
    <name type="scientific">Luteolibacter arcticus</name>
    <dbReference type="NCBI Taxonomy" id="1581411"/>
    <lineage>
        <taxon>Bacteria</taxon>
        <taxon>Pseudomonadati</taxon>
        <taxon>Verrucomicrobiota</taxon>
        <taxon>Verrucomicrobiia</taxon>
        <taxon>Verrucomicrobiales</taxon>
        <taxon>Verrucomicrobiaceae</taxon>
        <taxon>Luteolibacter</taxon>
    </lineage>
</organism>
<feature type="domain" description="Transposase IS200-like" evidence="1">
    <location>
        <begin position="9"/>
        <end position="127"/>
    </location>
</feature>
<dbReference type="InterPro" id="IPR002686">
    <property type="entry name" value="Transposase_17"/>
</dbReference>
<reference evidence="2 3" key="1">
    <citation type="submission" date="2022-10" db="EMBL/GenBank/DDBJ databases">
        <title>Luteolibacter arcticus strain CCTCC AB 2014275, whole genome shotgun sequencing project.</title>
        <authorList>
            <person name="Zhao G."/>
            <person name="Shen L."/>
        </authorList>
    </citation>
    <scope>NUCLEOTIDE SEQUENCE [LARGE SCALE GENOMIC DNA]</scope>
    <source>
        <strain evidence="2 3">CCTCC AB 2014275</strain>
    </source>
</reference>